<keyword evidence="11" id="KW-1185">Reference proteome</keyword>
<dbReference type="InterPro" id="IPR041756">
    <property type="entry name" value="M28_SGAP-like"/>
</dbReference>
<feature type="chain" id="PRO_5026150265" evidence="8">
    <location>
        <begin position="26"/>
        <end position="539"/>
    </location>
</feature>
<dbReference type="CDD" id="cd03876">
    <property type="entry name" value="M28_SGAP_like"/>
    <property type="match status" value="1"/>
</dbReference>
<evidence type="ECO:0000256" key="1">
    <source>
        <dbReference type="ARBA" id="ARBA00005957"/>
    </source>
</evidence>
<evidence type="ECO:0000256" key="7">
    <source>
        <dbReference type="SAM" id="MobiDB-lite"/>
    </source>
</evidence>
<dbReference type="Proteomes" id="UP000468735">
    <property type="component" value="Unassembled WGS sequence"/>
</dbReference>
<dbReference type="FunFam" id="3.40.630.10:FF:000066">
    <property type="entry name" value="M28 family peptidase"/>
    <property type="match status" value="1"/>
</dbReference>
<dbReference type="OrthoDB" id="345880at2"/>
<feature type="region of interest" description="Disordered" evidence="7">
    <location>
        <begin position="359"/>
        <end position="386"/>
    </location>
</feature>
<organism evidence="10 11">
    <name type="scientific">Actinomadura rudentiformis</name>
    <dbReference type="NCBI Taxonomy" id="359158"/>
    <lineage>
        <taxon>Bacteria</taxon>
        <taxon>Bacillati</taxon>
        <taxon>Actinomycetota</taxon>
        <taxon>Actinomycetes</taxon>
        <taxon>Streptosporangiales</taxon>
        <taxon>Thermomonosporaceae</taxon>
        <taxon>Actinomadura</taxon>
    </lineage>
</organism>
<sequence>MRSRVLATAGAVTLTLATLFSGAAAATTSAPSAQTAAAQAAQTAQAAQVAQAARARLIAQAGSAKAAAAPDIPLANLKAHLNQFQTIATNNGGNRAHGRPGYRASLDYVKGRLDAAGYTTTIQSFTSNGATGYNLIADWPGGDPNQVLMSGSHLDSVSAGPGINDNGSGSAAVLEVALAVARENFQPAKHLRFGWWGAEELGLIGSNYYTNNLGATERAKIKGYLNYDMVGSPNPGYFSYDGDGSSGSGGPAGSAEIENTFRAYFTSINVPVRDTAFDGRSDYGGFIRYGIAAGGMFTGAEGIKSSAQAQLWGGTAGQAFDRCYHRSCDTTANINDTTLDRHGDALAYAVWNLAGTGQPPGETVYTDDLETDKGWTANPSSSDTATAGRFERGAAQATSSSGTSLQLAAAGGSNSLVTGASAGASVGENDLDGGISSIQSGAITLPTGTLSLSFSWYLGHLNNASSADYVRVRVVGSSGSTTVLNTTGAASNRSASWQTATANISAYAGQTVRILVDAADASGGSLVEAGIDNIKITRS</sequence>
<comment type="caution">
    <text evidence="10">The sequence shown here is derived from an EMBL/GenBank/DDBJ whole genome shotgun (WGS) entry which is preliminary data.</text>
</comment>
<dbReference type="Gene3D" id="3.40.630.10">
    <property type="entry name" value="Zn peptidases"/>
    <property type="match status" value="1"/>
</dbReference>
<keyword evidence="5 10" id="KW-0378">Hydrolase</keyword>
<dbReference type="GO" id="GO:0046872">
    <property type="term" value="F:metal ion binding"/>
    <property type="evidence" value="ECO:0007669"/>
    <property type="project" value="UniProtKB-KW"/>
</dbReference>
<evidence type="ECO:0000256" key="4">
    <source>
        <dbReference type="ARBA" id="ARBA00022729"/>
    </source>
</evidence>
<comment type="similarity">
    <text evidence="1">Belongs to the peptidase M28 family. M28A subfamily.</text>
</comment>
<dbReference type="RefSeq" id="WP_151561377.1">
    <property type="nucleotide sequence ID" value="NZ_WBMT01000008.1"/>
</dbReference>
<dbReference type="SUPFAM" id="SSF53187">
    <property type="entry name" value="Zn-dependent exopeptidases"/>
    <property type="match status" value="1"/>
</dbReference>
<dbReference type="Pfam" id="PF04389">
    <property type="entry name" value="Peptidase_M28"/>
    <property type="match status" value="1"/>
</dbReference>
<keyword evidence="6" id="KW-0862">Zinc</keyword>
<protein>
    <submittedName>
        <fullName evidence="10">M20/M25/M40 family metallo-hydrolase</fullName>
    </submittedName>
</protein>
<dbReference type="Gene3D" id="2.60.120.200">
    <property type="match status" value="1"/>
</dbReference>
<dbReference type="GO" id="GO:0004177">
    <property type="term" value="F:aminopeptidase activity"/>
    <property type="evidence" value="ECO:0007669"/>
    <property type="project" value="InterPro"/>
</dbReference>
<dbReference type="GO" id="GO:0006508">
    <property type="term" value="P:proteolysis"/>
    <property type="evidence" value="ECO:0007669"/>
    <property type="project" value="UniProtKB-KW"/>
</dbReference>
<dbReference type="InterPro" id="IPR045175">
    <property type="entry name" value="M28_fam"/>
</dbReference>
<evidence type="ECO:0000256" key="2">
    <source>
        <dbReference type="ARBA" id="ARBA00022670"/>
    </source>
</evidence>
<evidence type="ECO:0000256" key="3">
    <source>
        <dbReference type="ARBA" id="ARBA00022723"/>
    </source>
</evidence>
<evidence type="ECO:0000313" key="11">
    <source>
        <dbReference type="Proteomes" id="UP000468735"/>
    </source>
</evidence>
<dbReference type="AlphaFoldDB" id="A0A6H9Z116"/>
<gene>
    <name evidence="10" type="ORF">F8566_17765</name>
</gene>
<feature type="domain" description="Peptidase M28" evidence="9">
    <location>
        <begin position="134"/>
        <end position="349"/>
    </location>
</feature>
<keyword evidence="3" id="KW-0479">Metal-binding</keyword>
<dbReference type="PANTHER" id="PTHR12147">
    <property type="entry name" value="METALLOPEPTIDASE M28 FAMILY MEMBER"/>
    <property type="match status" value="1"/>
</dbReference>
<keyword evidence="2" id="KW-0645">Protease</keyword>
<proteinExistence type="inferred from homology"/>
<name>A0A6H9Z116_9ACTN</name>
<evidence type="ECO:0000256" key="8">
    <source>
        <dbReference type="SAM" id="SignalP"/>
    </source>
</evidence>
<evidence type="ECO:0000256" key="5">
    <source>
        <dbReference type="ARBA" id="ARBA00022801"/>
    </source>
</evidence>
<dbReference type="PANTHER" id="PTHR12147:SF26">
    <property type="entry name" value="PEPTIDASE M28 DOMAIN-CONTAINING PROTEIN"/>
    <property type="match status" value="1"/>
</dbReference>
<evidence type="ECO:0000313" key="10">
    <source>
        <dbReference type="EMBL" id="KAB2347754.1"/>
    </source>
</evidence>
<reference evidence="10 11" key="1">
    <citation type="submission" date="2019-09" db="EMBL/GenBank/DDBJ databases">
        <title>Actinomadura physcomitrii sp. nov., a novel actinomycete isolated from moss [Physcomitrium sphaericum (Ludw) Fuernr].</title>
        <authorList>
            <person name="Zhuang X."/>
            <person name="Liu C."/>
        </authorList>
    </citation>
    <scope>NUCLEOTIDE SEQUENCE [LARGE SCALE GENOMIC DNA]</scope>
    <source>
        <strain evidence="10 11">HMC1</strain>
    </source>
</reference>
<feature type="signal peptide" evidence="8">
    <location>
        <begin position="1"/>
        <end position="25"/>
    </location>
</feature>
<dbReference type="EMBL" id="WBMT01000008">
    <property type="protein sequence ID" value="KAB2347754.1"/>
    <property type="molecule type" value="Genomic_DNA"/>
</dbReference>
<accession>A0A6H9Z116</accession>
<keyword evidence="4 8" id="KW-0732">Signal</keyword>
<evidence type="ECO:0000259" key="9">
    <source>
        <dbReference type="Pfam" id="PF04389"/>
    </source>
</evidence>
<evidence type="ECO:0000256" key="6">
    <source>
        <dbReference type="ARBA" id="ARBA00022833"/>
    </source>
</evidence>
<dbReference type="InterPro" id="IPR007484">
    <property type="entry name" value="Peptidase_M28"/>
</dbReference>
<dbReference type="GO" id="GO:0008235">
    <property type="term" value="F:metalloexopeptidase activity"/>
    <property type="evidence" value="ECO:0007669"/>
    <property type="project" value="InterPro"/>
</dbReference>